<dbReference type="SUPFAM" id="SSF57756">
    <property type="entry name" value="Retrovirus zinc finger-like domains"/>
    <property type="match status" value="1"/>
</dbReference>
<proteinExistence type="predicted"/>
<dbReference type="PANTHER" id="PTHR34676:SF17">
    <property type="entry name" value="OS06G0684500 PROTEIN"/>
    <property type="match status" value="1"/>
</dbReference>
<dbReference type="GO" id="GO:0003676">
    <property type="term" value="F:nucleic acid binding"/>
    <property type="evidence" value="ECO:0007669"/>
    <property type="project" value="InterPro"/>
</dbReference>
<feature type="domain" description="CCHC-type" evidence="3">
    <location>
        <begin position="278"/>
        <end position="291"/>
    </location>
</feature>
<dbReference type="AlphaFoldDB" id="A0A7H4LIK8"/>
<dbReference type="Proteomes" id="UP000280104">
    <property type="component" value="Chromosome II"/>
</dbReference>
<dbReference type="PROSITE" id="PS50158">
    <property type="entry name" value="ZF_CCHC"/>
    <property type="match status" value="1"/>
</dbReference>
<accession>A0A7H4LIK8</accession>
<feature type="compositionally biased region" description="Basic and acidic residues" evidence="2">
    <location>
        <begin position="361"/>
        <end position="374"/>
    </location>
</feature>
<reference evidence="4 5" key="1">
    <citation type="submission" date="2018-05" db="EMBL/GenBank/DDBJ databases">
        <authorList>
            <person name="Thind KAUR A."/>
        </authorList>
    </citation>
    <scope>NUCLEOTIDE SEQUENCE [LARGE SCALE GENOMIC DNA]</scope>
</reference>
<evidence type="ECO:0000256" key="2">
    <source>
        <dbReference type="SAM" id="MobiDB-lite"/>
    </source>
</evidence>
<sequence>MTSSEGNYHLRVPYFDGTNFASWKHKMKMHILGHNPAVWAIVCIGLQGEFFDGREPNHEATAEGSKMLQYNAQACDILLNGLCPEEFNKISRLENAKEIWDTLIDMHEGIESVKESKLDVLQTQLDKFKMKDGEGVAEMYSRLALITNEVAILGSEEMTDRFIIKNILTALVGKYDTVCTLIQMMPNYKDLKPTEVIGRIVPHAMSLKDKEDLHNKSSGAYKASCDAPATSSEKHVFNEELRLMVKNFNKFYKSRSKERSSKSRSYHDKRSSSCYCSCYNCGRPGHYSNECTTPYKRKEDSPKRRSRREESPPRERRSRDDRYEPRTSRRSQDSEMKDKLSRSYTKRRHQTHVGEWVSSSDSDHHSERSYHPDSEYTQDEGIGRCFMAKGPKVSHPEYVDFNSDEDDLLGDDDLLVDNSRKNMMNLVLIMLIKIKRMTMKRRRLSV</sequence>
<evidence type="ECO:0000313" key="4">
    <source>
        <dbReference type="EMBL" id="SPT18446.1"/>
    </source>
</evidence>
<feature type="compositionally biased region" description="Basic and acidic residues" evidence="2">
    <location>
        <begin position="255"/>
        <end position="271"/>
    </location>
</feature>
<evidence type="ECO:0000256" key="1">
    <source>
        <dbReference type="PROSITE-ProRule" id="PRU00047"/>
    </source>
</evidence>
<dbReference type="Pfam" id="PF00098">
    <property type="entry name" value="zf-CCHC"/>
    <property type="match status" value="1"/>
</dbReference>
<gene>
    <name evidence="4" type="ORF">CAMPLR22A2D_LOCUS3058</name>
</gene>
<evidence type="ECO:0000313" key="5">
    <source>
        <dbReference type="Proteomes" id="UP000280104"/>
    </source>
</evidence>
<feature type="region of interest" description="Disordered" evidence="2">
    <location>
        <begin position="289"/>
        <end position="378"/>
    </location>
</feature>
<dbReference type="InterPro" id="IPR036875">
    <property type="entry name" value="Znf_CCHC_sf"/>
</dbReference>
<dbReference type="SMART" id="SM00343">
    <property type="entry name" value="ZnF_C2HC"/>
    <property type="match status" value="1"/>
</dbReference>
<keyword evidence="1" id="KW-0479">Metal-binding</keyword>
<dbReference type="Pfam" id="PF14223">
    <property type="entry name" value="Retrotran_gag_2"/>
    <property type="match status" value="1"/>
</dbReference>
<name>A0A7H4LIK8_WHEAT</name>
<dbReference type="Gene3D" id="4.10.60.10">
    <property type="entry name" value="Zinc finger, CCHC-type"/>
    <property type="match status" value="1"/>
</dbReference>
<keyword evidence="1" id="KW-0862">Zinc</keyword>
<feature type="region of interest" description="Disordered" evidence="2">
    <location>
        <begin position="254"/>
        <end position="273"/>
    </location>
</feature>
<dbReference type="GO" id="GO:0008270">
    <property type="term" value="F:zinc ion binding"/>
    <property type="evidence" value="ECO:0007669"/>
    <property type="project" value="UniProtKB-KW"/>
</dbReference>
<dbReference type="PANTHER" id="PTHR34676">
    <property type="entry name" value="DUF4219 DOMAIN-CONTAINING PROTEIN-RELATED"/>
    <property type="match status" value="1"/>
</dbReference>
<feature type="compositionally biased region" description="Basic and acidic residues" evidence="2">
    <location>
        <begin position="296"/>
        <end position="341"/>
    </location>
</feature>
<organism evidence="4 5">
    <name type="scientific">Triticum aestivum</name>
    <name type="common">Wheat</name>
    <dbReference type="NCBI Taxonomy" id="4565"/>
    <lineage>
        <taxon>Eukaryota</taxon>
        <taxon>Viridiplantae</taxon>
        <taxon>Streptophyta</taxon>
        <taxon>Embryophyta</taxon>
        <taxon>Tracheophyta</taxon>
        <taxon>Spermatophyta</taxon>
        <taxon>Magnoliopsida</taxon>
        <taxon>Liliopsida</taxon>
        <taxon>Poales</taxon>
        <taxon>Poaceae</taxon>
        <taxon>BOP clade</taxon>
        <taxon>Pooideae</taxon>
        <taxon>Triticodae</taxon>
        <taxon>Triticeae</taxon>
        <taxon>Triticinae</taxon>
        <taxon>Triticum</taxon>
    </lineage>
</organism>
<evidence type="ECO:0000259" key="3">
    <source>
        <dbReference type="PROSITE" id="PS50158"/>
    </source>
</evidence>
<dbReference type="EMBL" id="LS480641">
    <property type="protein sequence ID" value="SPT18446.1"/>
    <property type="molecule type" value="Genomic_DNA"/>
</dbReference>
<dbReference type="InterPro" id="IPR001878">
    <property type="entry name" value="Znf_CCHC"/>
</dbReference>
<protein>
    <recommendedName>
        <fullName evidence="3">CCHC-type domain-containing protein</fullName>
    </recommendedName>
</protein>
<keyword evidence="1" id="KW-0863">Zinc-finger</keyword>